<reference evidence="2" key="1">
    <citation type="submission" date="2014-03" db="EMBL/GenBank/DDBJ databases">
        <title>The Genome Sequence of Puccinia striiformis f. sp. tritici PST-78.</title>
        <authorList>
            <consortium name="The Broad Institute Genome Sequencing Platform"/>
            <person name="Cuomo C."/>
            <person name="Hulbert S."/>
            <person name="Chen X."/>
            <person name="Walker B."/>
            <person name="Young S.K."/>
            <person name="Zeng Q."/>
            <person name="Gargeya S."/>
            <person name="Fitzgerald M."/>
            <person name="Haas B."/>
            <person name="Abouelleil A."/>
            <person name="Alvarado L."/>
            <person name="Arachchi H.M."/>
            <person name="Berlin A.M."/>
            <person name="Chapman S.B."/>
            <person name="Goldberg J."/>
            <person name="Griggs A."/>
            <person name="Gujja S."/>
            <person name="Hansen M."/>
            <person name="Howarth C."/>
            <person name="Imamovic A."/>
            <person name="Larimer J."/>
            <person name="McCowan C."/>
            <person name="Montmayeur A."/>
            <person name="Murphy C."/>
            <person name="Neiman D."/>
            <person name="Pearson M."/>
            <person name="Priest M."/>
            <person name="Roberts A."/>
            <person name="Saif S."/>
            <person name="Shea T."/>
            <person name="Sisk P."/>
            <person name="Sykes S."/>
            <person name="Wortman J."/>
            <person name="Nusbaum C."/>
            <person name="Birren B."/>
        </authorList>
    </citation>
    <scope>NUCLEOTIDE SEQUENCE [LARGE SCALE GENOMIC DNA]</scope>
    <source>
        <strain evidence="2">race PST-78</strain>
    </source>
</reference>
<name>A0A0L0V5K8_9BASI</name>
<sequence>MRQSPVVQYSLSATVVSQIQRRKAIRRFVSIARELASWDTWRERRKDAFSQQLKEATDKHPDANEQEIKHIRKSVITQLKNRLVPVTFHAAPFAPSSAVSIHVKKEMKADLAKNGFHRFTFDWNAPFGHDVLWNSVVVDITVRHWLPWAKRTNVDVAESSIPGIKTRFVQWIAGQGLTRAKAQFTAEVAAQRKHTQYVSSTKRKAIQCTTTALSPSCSQPIH</sequence>
<protein>
    <submittedName>
        <fullName evidence="1">Uncharacterized protein</fullName>
    </submittedName>
</protein>
<dbReference type="EMBL" id="AJIL01000114">
    <property type="protein sequence ID" value="KNE94548.1"/>
    <property type="molecule type" value="Genomic_DNA"/>
</dbReference>
<keyword evidence="2" id="KW-1185">Reference proteome</keyword>
<dbReference type="AlphaFoldDB" id="A0A0L0V5K8"/>
<dbReference type="Proteomes" id="UP000054564">
    <property type="component" value="Unassembled WGS sequence"/>
</dbReference>
<comment type="caution">
    <text evidence="1">The sequence shown here is derived from an EMBL/GenBank/DDBJ whole genome shotgun (WGS) entry which is preliminary data.</text>
</comment>
<organism evidence="1 2">
    <name type="scientific">Puccinia striiformis f. sp. tritici PST-78</name>
    <dbReference type="NCBI Taxonomy" id="1165861"/>
    <lineage>
        <taxon>Eukaryota</taxon>
        <taxon>Fungi</taxon>
        <taxon>Dikarya</taxon>
        <taxon>Basidiomycota</taxon>
        <taxon>Pucciniomycotina</taxon>
        <taxon>Pucciniomycetes</taxon>
        <taxon>Pucciniales</taxon>
        <taxon>Pucciniaceae</taxon>
        <taxon>Puccinia</taxon>
    </lineage>
</organism>
<gene>
    <name evidence="1" type="ORF">PSTG_12099</name>
</gene>
<proteinExistence type="predicted"/>
<accession>A0A0L0V5K8</accession>
<evidence type="ECO:0000313" key="2">
    <source>
        <dbReference type="Proteomes" id="UP000054564"/>
    </source>
</evidence>
<evidence type="ECO:0000313" key="1">
    <source>
        <dbReference type="EMBL" id="KNE94548.1"/>
    </source>
</evidence>
<dbReference type="OrthoDB" id="2500748at2759"/>